<accession>A0A060CCE4</accession>
<dbReference type="AlphaFoldDB" id="A0A060CCE4"/>
<dbReference type="EMBL" id="KF123412">
    <property type="protein sequence ID" value="AIA90715.1"/>
    <property type="molecule type" value="Genomic_DNA"/>
</dbReference>
<evidence type="ECO:0000313" key="1">
    <source>
        <dbReference type="EMBL" id="AIA90715.1"/>
    </source>
</evidence>
<proteinExistence type="predicted"/>
<protein>
    <submittedName>
        <fullName evidence="1">CAZy families GT30 protein</fullName>
    </submittedName>
</protein>
<organism evidence="1">
    <name type="scientific">uncultured Klebsiella sp</name>
    <dbReference type="NCBI Taxonomy" id="284011"/>
    <lineage>
        <taxon>Bacteria</taxon>
        <taxon>Pseudomonadati</taxon>
        <taxon>Pseudomonadota</taxon>
        <taxon>Gammaproteobacteria</taxon>
        <taxon>Enterobacterales</taxon>
        <taxon>Enterobacteriaceae</taxon>
        <taxon>Klebsiella/Raoultella group</taxon>
        <taxon>Klebsiella</taxon>
        <taxon>environmental samples</taxon>
    </lineage>
</organism>
<reference evidence="1" key="1">
    <citation type="journal article" date="2013" name="Environ. Microbiol.">
        <title>Seasonally variable intestinal metagenomes of the red palm weevil (Rhynchophorus ferrugineus).</title>
        <authorList>
            <person name="Jia S."/>
            <person name="Zhang X."/>
            <person name="Zhang G."/>
            <person name="Yin A."/>
            <person name="Zhang S."/>
            <person name="Li F."/>
            <person name="Wang L."/>
            <person name="Zhao D."/>
            <person name="Yun Q."/>
            <person name="Tala"/>
            <person name="Wang J."/>
            <person name="Sun G."/>
            <person name="Baabdullah M."/>
            <person name="Yu X."/>
            <person name="Hu S."/>
            <person name="Al-Mssallem I.S."/>
            <person name="Yu J."/>
        </authorList>
    </citation>
    <scope>NUCLEOTIDE SEQUENCE</scope>
</reference>
<name>A0A060CCE4_9ENTR</name>
<sequence length="79" mass="8830">MMGHILSISKISAPGCSRPTASITVTDVSSLVTQVSNLLMDEDYRLWYGRHAVEVLHQNQGALSRLLQLLQPYLPQRSH</sequence>